<dbReference type="eggNOG" id="ENOG502QRAQ">
    <property type="taxonomic scope" value="Eukaryota"/>
</dbReference>
<dbReference type="PANTHER" id="PTHR38420:SF1">
    <property type="entry name" value="PUTATIVE (AFU_ORTHOLOGUE AFUA_5G14690)-RELATED"/>
    <property type="match status" value="1"/>
</dbReference>
<dbReference type="InterPro" id="IPR036265">
    <property type="entry name" value="HIT-like_sf"/>
</dbReference>
<feature type="domain" description="Ap4A phosphorylase 1/2 N-terminal" evidence="3">
    <location>
        <begin position="3"/>
        <end position="163"/>
    </location>
</feature>
<evidence type="ECO:0000259" key="3">
    <source>
        <dbReference type="Pfam" id="PF19327"/>
    </source>
</evidence>
<keyword evidence="5" id="KW-1185">Reference proteome</keyword>
<dbReference type="GO" id="GO:0003877">
    <property type="term" value="F:ATP:ADP adenylyltransferase activity"/>
    <property type="evidence" value="ECO:0007669"/>
    <property type="project" value="InterPro"/>
</dbReference>
<dbReference type="Pfam" id="PF09830">
    <property type="entry name" value="ATP_transf"/>
    <property type="match status" value="1"/>
</dbReference>
<dbReference type="Gene3D" id="3.30.428.70">
    <property type="match status" value="1"/>
</dbReference>
<proteinExistence type="predicted"/>
<dbReference type="GO" id="GO:0009164">
    <property type="term" value="P:nucleoside catabolic process"/>
    <property type="evidence" value="ECO:0007669"/>
    <property type="project" value="EnsemblFungi"/>
</dbReference>
<gene>
    <name evidence="4" type="primary">NDAI0A00250</name>
    <name evidence="4" type="ordered locus">NDAI_0A00250</name>
</gene>
<dbReference type="GO" id="GO:0004780">
    <property type="term" value="F:sulfate adenylyltransferase (ADP) activity"/>
    <property type="evidence" value="ECO:0007669"/>
    <property type="project" value="EnsemblFungi"/>
</dbReference>
<dbReference type="HOGENOM" id="CLU_049915_1_0_1"/>
<accession>G0W5H1</accession>
<dbReference type="InterPro" id="IPR009163">
    <property type="entry name" value="Ap4A_phos1/2"/>
</dbReference>
<dbReference type="PIRSF" id="PIRSF000846">
    <property type="entry name" value="ATP_adenylyltr"/>
    <property type="match status" value="1"/>
</dbReference>
<evidence type="ECO:0000313" key="5">
    <source>
        <dbReference type="Proteomes" id="UP000000689"/>
    </source>
</evidence>
<dbReference type="KEGG" id="ndi:NDAI_0A00250"/>
<dbReference type="InterPro" id="IPR019200">
    <property type="entry name" value="ATP_adenylylTrfase_C"/>
</dbReference>
<dbReference type="AlphaFoldDB" id="G0W5H1"/>
<evidence type="ECO:0000259" key="2">
    <source>
        <dbReference type="Pfam" id="PF09830"/>
    </source>
</evidence>
<sequence length="309" mass="35417">MFPANISQLIKEKYDLAYNNGHLKFLQTDSRTVNDSNTGMQYVVSFAPSLLKKPERGDTPKNVDPLGNSEPELTVLEDLFQDKEYKLVLNKYPIISEHSLLVTNEFKHQTSSLTSKELLQFYELIAHLDENNEQSRHTIFYNCGPASGSSLDHKHLQLIKLPSDLSPFQDKLLSREYHFSSTIKNEEPLQDRNISFAHFVLPLPKSTNEIDETFLQRCYKILLQKLKTVCQNETFISHNLILTKNWICLIPRSSTKARTLRIGFNSVGYLGIVLVKFQDVFDQIVENPQLLNSVLLECGFPNTLGQIQI</sequence>
<dbReference type="Proteomes" id="UP000000689">
    <property type="component" value="Chromosome 1"/>
</dbReference>
<dbReference type="PANTHER" id="PTHR38420">
    <property type="entry name" value="AP-4-A PHOSPHORYLASE II"/>
    <property type="match status" value="1"/>
</dbReference>
<dbReference type="OMA" id="FNAVCFT"/>
<feature type="active site" description="Nucleophile" evidence="1">
    <location>
        <position position="155"/>
    </location>
</feature>
<dbReference type="InterPro" id="IPR045759">
    <property type="entry name" value="Ap4A_phos1/2_N"/>
</dbReference>
<dbReference type="GO" id="GO:0005524">
    <property type="term" value="F:ATP binding"/>
    <property type="evidence" value="ECO:0007669"/>
    <property type="project" value="InterPro"/>
</dbReference>
<dbReference type="Pfam" id="PF19327">
    <property type="entry name" value="Ap4A_phos_N"/>
    <property type="match status" value="1"/>
</dbReference>
<reference evidence="4 5" key="1">
    <citation type="journal article" date="2011" name="Proc. Natl. Acad. Sci. U.S.A.">
        <title>Evolutionary erosion of yeast sex chromosomes by mating-type switching accidents.</title>
        <authorList>
            <person name="Gordon J.L."/>
            <person name="Armisen D."/>
            <person name="Proux-Wera E."/>
            <person name="Oheigeartaigh S.S."/>
            <person name="Byrne K.P."/>
            <person name="Wolfe K.H."/>
        </authorList>
    </citation>
    <scope>NUCLEOTIDE SEQUENCE [LARGE SCALE GENOMIC DNA]</scope>
    <source>
        <strain evidence="5">ATCC 10597 / BCRC 20456 / CBS 421 / NBRC 0211 / NRRL Y-12639</strain>
    </source>
</reference>
<dbReference type="STRING" id="1071378.G0W5H1"/>
<dbReference type="GO" id="GO:0008796">
    <property type="term" value="F:bis(5'-nucleosyl)-tetraphosphatase activity"/>
    <property type="evidence" value="ECO:0007669"/>
    <property type="project" value="EnsemblFungi"/>
</dbReference>
<evidence type="ECO:0000256" key="1">
    <source>
        <dbReference type="PIRSR" id="PIRSR000846-1"/>
    </source>
</evidence>
<feature type="domain" description="ATP adenylyltransferase C-terminal" evidence="2">
    <location>
        <begin position="193"/>
        <end position="301"/>
    </location>
</feature>
<dbReference type="RefSeq" id="XP_003667428.1">
    <property type="nucleotide sequence ID" value="XM_003667380.1"/>
</dbReference>
<dbReference type="GeneID" id="11494061"/>
<dbReference type="OrthoDB" id="10267950at2759"/>
<name>G0W5H1_NAUDC</name>
<organism evidence="4 5">
    <name type="scientific">Naumovozyma dairenensis (strain ATCC 10597 / BCRC 20456 / CBS 421 / NBRC 0211 / NRRL Y-12639)</name>
    <name type="common">Saccharomyces dairenensis</name>
    <dbReference type="NCBI Taxonomy" id="1071378"/>
    <lineage>
        <taxon>Eukaryota</taxon>
        <taxon>Fungi</taxon>
        <taxon>Dikarya</taxon>
        <taxon>Ascomycota</taxon>
        <taxon>Saccharomycotina</taxon>
        <taxon>Saccharomycetes</taxon>
        <taxon>Saccharomycetales</taxon>
        <taxon>Saccharomycetaceae</taxon>
        <taxon>Naumovozyma</taxon>
    </lineage>
</organism>
<evidence type="ECO:0000313" key="4">
    <source>
        <dbReference type="EMBL" id="CCD22185.1"/>
    </source>
</evidence>
<protein>
    <submittedName>
        <fullName evidence="4">Uncharacterized protein</fullName>
    </submittedName>
</protein>
<dbReference type="SUPFAM" id="SSF54197">
    <property type="entry name" value="HIT-like"/>
    <property type="match status" value="1"/>
</dbReference>
<dbReference type="EMBL" id="HE580267">
    <property type="protein sequence ID" value="CCD22185.1"/>
    <property type="molecule type" value="Genomic_DNA"/>
</dbReference>
<dbReference type="GO" id="GO:0009165">
    <property type="term" value="P:nucleotide biosynthetic process"/>
    <property type="evidence" value="ECO:0007669"/>
    <property type="project" value="EnsemblFungi"/>
</dbReference>
<dbReference type="InterPro" id="IPR043171">
    <property type="entry name" value="Ap4A_phos1/2-like"/>
</dbReference>